<reference evidence="2" key="1">
    <citation type="journal article" date="2017" name="Nature">
        <title>The sunflower genome provides insights into oil metabolism, flowering and Asterid evolution.</title>
        <authorList>
            <person name="Badouin H."/>
            <person name="Gouzy J."/>
            <person name="Grassa C.J."/>
            <person name="Murat F."/>
            <person name="Staton S.E."/>
            <person name="Cottret L."/>
            <person name="Lelandais-Briere C."/>
            <person name="Owens G.L."/>
            <person name="Carrere S."/>
            <person name="Mayjonade B."/>
            <person name="Legrand L."/>
            <person name="Gill N."/>
            <person name="Kane N.C."/>
            <person name="Bowers J.E."/>
            <person name="Hubner S."/>
            <person name="Bellec A."/>
            <person name="Berard A."/>
            <person name="Berges H."/>
            <person name="Blanchet N."/>
            <person name="Boniface M.C."/>
            <person name="Brunel D."/>
            <person name="Catrice O."/>
            <person name="Chaidir N."/>
            <person name="Claudel C."/>
            <person name="Donnadieu C."/>
            <person name="Faraut T."/>
            <person name="Fievet G."/>
            <person name="Helmstetter N."/>
            <person name="King M."/>
            <person name="Knapp S.J."/>
            <person name="Lai Z."/>
            <person name="Le Paslier M.C."/>
            <person name="Lippi Y."/>
            <person name="Lorenzon L."/>
            <person name="Mandel J.R."/>
            <person name="Marage G."/>
            <person name="Marchand G."/>
            <person name="Marquand E."/>
            <person name="Bret-Mestries E."/>
            <person name="Morien E."/>
            <person name="Nambeesan S."/>
            <person name="Nguyen T."/>
            <person name="Pegot-Espagnet P."/>
            <person name="Pouilly N."/>
            <person name="Raftis F."/>
            <person name="Sallet E."/>
            <person name="Schiex T."/>
            <person name="Thomas J."/>
            <person name="Vandecasteele C."/>
            <person name="Vares D."/>
            <person name="Vear F."/>
            <person name="Vautrin S."/>
            <person name="Crespi M."/>
            <person name="Mangin B."/>
            <person name="Burke J.M."/>
            <person name="Salse J."/>
            <person name="Munos S."/>
            <person name="Vincourt P."/>
            <person name="Rieseberg L.H."/>
            <person name="Langlade N.B."/>
        </authorList>
    </citation>
    <scope>NUCLEOTIDE SEQUENCE [LARGE SCALE GENOMIC DNA]</scope>
    <source>
        <strain evidence="2">cv. SF193</strain>
    </source>
</reference>
<proteinExistence type="predicted"/>
<dbReference type="InParanoid" id="A0A251V6H2"/>
<dbReference type="EMBL" id="CM007892">
    <property type="protein sequence ID" value="OTG30211.1"/>
    <property type="molecule type" value="Genomic_DNA"/>
</dbReference>
<dbReference type="AlphaFoldDB" id="A0A251V6H2"/>
<gene>
    <name evidence="1" type="ORF">HannXRQ_Chr03g0061971</name>
</gene>
<organism evidence="1 2">
    <name type="scientific">Helianthus annuus</name>
    <name type="common">Common sunflower</name>
    <dbReference type="NCBI Taxonomy" id="4232"/>
    <lineage>
        <taxon>Eukaryota</taxon>
        <taxon>Viridiplantae</taxon>
        <taxon>Streptophyta</taxon>
        <taxon>Embryophyta</taxon>
        <taxon>Tracheophyta</taxon>
        <taxon>Spermatophyta</taxon>
        <taxon>Magnoliopsida</taxon>
        <taxon>eudicotyledons</taxon>
        <taxon>Gunneridae</taxon>
        <taxon>Pentapetalae</taxon>
        <taxon>asterids</taxon>
        <taxon>campanulids</taxon>
        <taxon>Asterales</taxon>
        <taxon>Asteraceae</taxon>
        <taxon>Asteroideae</taxon>
        <taxon>Heliantheae alliance</taxon>
        <taxon>Heliantheae</taxon>
        <taxon>Helianthus</taxon>
    </lineage>
</organism>
<evidence type="ECO:0000313" key="2">
    <source>
        <dbReference type="Proteomes" id="UP000215914"/>
    </source>
</evidence>
<dbReference type="Proteomes" id="UP000215914">
    <property type="component" value="Chromosome 3"/>
</dbReference>
<accession>A0A251V6H2</accession>
<keyword evidence="2" id="KW-1185">Reference proteome</keyword>
<evidence type="ECO:0000313" key="1">
    <source>
        <dbReference type="EMBL" id="OTG30211.1"/>
    </source>
</evidence>
<protein>
    <submittedName>
        <fullName evidence="1">Uncharacterized protein</fullName>
    </submittedName>
</protein>
<name>A0A251V6H2_HELAN</name>
<sequence length="67" mass="7980">MNHDRSMQVLFTVDNDYQYPLSWIIDLMYIQSYSLINLRGCRRKLSGKNLTRSMPNDLIRLTSLEQL</sequence>